<feature type="region of interest" description="Disordered" evidence="4">
    <location>
        <begin position="173"/>
        <end position="218"/>
    </location>
</feature>
<evidence type="ECO:0000259" key="5">
    <source>
        <dbReference type="PROSITE" id="PS50102"/>
    </source>
</evidence>
<sequence length="776" mass="80905">MIETAHAHDSLSLTPSKLARQDAKSVHLTSSDIMAHVDGMPAESNGYIIEPQSPLSSGSEKCVVSEHRTNSNAATVPANQIFSKSQYDERKLFVGMLGKQQQEEDVRALFMQFGSIEECIILRDQNGVSKGCAFVKFCSHSEAQSAMQALHGSQTMQGASSPIVVKFADKDRERPLKGPQQQQRVQYSESSRPPSVASTPNAVANGTPTRTTPINGTPITSEVLTNRIYLAQCSDAASSGQVPTLPNIPLYPAGTLTAAVPASQPALTMIPGLVPGSASNGVNLAPFALASPAAVAASYQQLVAMATAAAAAANSPHSTNMAPNTAALLPTQFMQLQQPPPTHPTTQSMDVQRVAVSLQQPPVDIQQQFSHYQTPVFSFAQRGQQPPPQMSFPTTVSGGQCSSVQSNSTHDPTVSSPAIVSCSAASNGAPYLTHANLAALTANANGNGLAWQGALSTNSSDLNSAVLDSAAPSSASSVSPLGGNNGVAPTAASGAAANSLVNHHQQHQQQLQQQPVPLALQFSQAKQQQNLLAAAALAANGGAPNAAAQMMAAAAAAAATSPVLRQDFVQHHLGAGGPHQMALQAAYQQAAAIQAANAFAAASAPQPTTASPFLAGNAAAFNAALLAAAAVSNQSMPAEAFQQLYPLSPYGIALGNPAAFGQLQSLSQAMTMPVQQKEGSRELIITGPEGCNLFIYHLPQEFGDQDLAQMFMPFGTVISAKVYVDRATNQSKCFGFVSFDNQASAHSAIQSMNGFQIGMKRLKVQLKRSKTQNRPY</sequence>
<keyword evidence="2 3" id="KW-0694">RNA-binding</keyword>
<dbReference type="SUPFAM" id="SSF54928">
    <property type="entry name" value="RNA-binding domain, RBD"/>
    <property type="match status" value="1"/>
</dbReference>
<dbReference type="InterPro" id="IPR012677">
    <property type="entry name" value="Nucleotide-bd_a/b_plait_sf"/>
</dbReference>
<dbReference type="PANTHER" id="PTHR24012">
    <property type="entry name" value="RNA BINDING PROTEIN"/>
    <property type="match status" value="1"/>
</dbReference>
<feature type="compositionally biased region" description="Polar residues" evidence="4">
    <location>
        <begin position="391"/>
        <end position="416"/>
    </location>
</feature>
<feature type="compositionally biased region" description="Polar residues" evidence="4">
    <location>
        <begin position="179"/>
        <end position="218"/>
    </location>
</feature>
<dbReference type="InterPro" id="IPR035979">
    <property type="entry name" value="RBD_domain_sf"/>
</dbReference>
<organism evidence="6">
    <name type="scientific">Schistocephalus solidus</name>
    <name type="common">Tapeworm</name>
    <dbReference type="NCBI Taxonomy" id="70667"/>
    <lineage>
        <taxon>Eukaryota</taxon>
        <taxon>Metazoa</taxon>
        <taxon>Spiralia</taxon>
        <taxon>Lophotrochozoa</taxon>
        <taxon>Platyhelminthes</taxon>
        <taxon>Cestoda</taxon>
        <taxon>Eucestoda</taxon>
        <taxon>Diphyllobothriidea</taxon>
        <taxon>Diphyllobothriidae</taxon>
        <taxon>Schistocephalus</taxon>
    </lineage>
</organism>
<evidence type="ECO:0000256" key="1">
    <source>
        <dbReference type="ARBA" id="ARBA00022737"/>
    </source>
</evidence>
<dbReference type="Gene3D" id="3.30.70.330">
    <property type="match status" value="2"/>
</dbReference>
<name>A0A0X3P582_SCHSO</name>
<proteinExistence type="predicted"/>
<dbReference type="EMBL" id="GEEE01016267">
    <property type="protein sequence ID" value="JAP46958.1"/>
    <property type="molecule type" value="Transcribed_RNA"/>
</dbReference>
<dbReference type="Pfam" id="PF00076">
    <property type="entry name" value="RRM_1"/>
    <property type="match status" value="2"/>
</dbReference>
<dbReference type="CDD" id="cd12639">
    <property type="entry name" value="RRM3_CELF3_4_5_6"/>
    <property type="match status" value="1"/>
</dbReference>
<feature type="region of interest" description="Disordered" evidence="4">
    <location>
        <begin position="380"/>
        <end position="416"/>
    </location>
</feature>
<evidence type="ECO:0000256" key="2">
    <source>
        <dbReference type="ARBA" id="ARBA00022884"/>
    </source>
</evidence>
<dbReference type="AlphaFoldDB" id="A0A0X3P582"/>
<dbReference type="GO" id="GO:0003723">
    <property type="term" value="F:RNA binding"/>
    <property type="evidence" value="ECO:0007669"/>
    <property type="project" value="UniProtKB-UniRule"/>
</dbReference>
<evidence type="ECO:0000256" key="3">
    <source>
        <dbReference type="PROSITE-ProRule" id="PRU00176"/>
    </source>
</evidence>
<feature type="domain" description="RRM" evidence="5">
    <location>
        <begin position="691"/>
        <end position="769"/>
    </location>
</feature>
<evidence type="ECO:0000256" key="4">
    <source>
        <dbReference type="SAM" id="MobiDB-lite"/>
    </source>
</evidence>
<evidence type="ECO:0000313" key="6">
    <source>
        <dbReference type="EMBL" id="JAP46958.1"/>
    </source>
</evidence>
<protein>
    <submittedName>
        <fullName evidence="6">CUGBP Elav-like family member 3</fullName>
    </submittedName>
</protein>
<accession>A0A0X3P582</accession>
<dbReference type="InterPro" id="IPR000504">
    <property type="entry name" value="RRM_dom"/>
</dbReference>
<dbReference type="FunFam" id="3.30.70.330:FF:000060">
    <property type="entry name" value="CUGBP Elav-like family member 4"/>
    <property type="match status" value="1"/>
</dbReference>
<keyword evidence="1" id="KW-0677">Repeat</keyword>
<feature type="domain" description="RRM" evidence="5">
    <location>
        <begin position="90"/>
        <end position="170"/>
    </location>
</feature>
<gene>
    <name evidence="6" type="primary">CELF3</name>
    <name evidence="6" type="ORF">TR125938</name>
</gene>
<dbReference type="SMART" id="SM00360">
    <property type="entry name" value="RRM"/>
    <property type="match status" value="2"/>
</dbReference>
<dbReference type="FunFam" id="3.30.70.330:FF:000198">
    <property type="entry name" value="CUGBP Elav-like family member 6 isoform X3"/>
    <property type="match status" value="1"/>
</dbReference>
<reference evidence="6" key="1">
    <citation type="submission" date="2016-01" db="EMBL/GenBank/DDBJ databases">
        <title>Reference transcriptome for the parasite Schistocephalus solidus: insights into the molecular evolution of parasitism.</title>
        <authorList>
            <person name="Hebert F.O."/>
            <person name="Grambauer S."/>
            <person name="Barber I."/>
            <person name="Landry C.R."/>
            <person name="Aubin-Horth N."/>
        </authorList>
    </citation>
    <scope>NUCLEOTIDE SEQUENCE</scope>
</reference>
<dbReference type="PROSITE" id="PS50102">
    <property type="entry name" value="RRM"/>
    <property type="match status" value="2"/>
</dbReference>
<dbReference type="CDD" id="cd12635">
    <property type="entry name" value="RRM2_CELF3_4_5_6"/>
    <property type="match status" value="1"/>
</dbReference>